<dbReference type="PROSITE" id="PS51103">
    <property type="entry name" value="PTS_EIIC_TYPE_1"/>
    <property type="match status" value="1"/>
</dbReference>
<proteinExistence type="predicted"/>
<evidence type="ECO:0000256" key="6">
    <source>
        <dbReference type="ARBA" id="ARBA00022683"/>
    </source>
</evidence>
<evidence type="ECO:0000256" key="1">
    <source>
        <dbReference type="ARBA" id="ARBA00004651"/>
    </source>
</evidence>
<evidence type="ECO:0000256" key="10">
    <source>
        <dbReference type="ARBA" id="ARBA00023136"/>
    </source>
</evidence>
<reference evidence="15 16" key="1">
    <citation type="submission" date="2023-07" db="EMBL/GenBank/DDBJ databases">
        <title>Genomic Encyclopedia of Type Strains, Phase IV (KMG-IV): sequencing the most valuable type-strain genomes for metagenomic binning, comparative biology and taxonomic classification.</title>
        <authorList>
            <person name="Goeker M."/>
        </authorList>
    </citation>
    <scope>NUCLEOTIDE SEQUENCE [LARGE SCALE GENOMIC DNA]</scope>
    <source>
        <strain evidence="15 16">DSM 16784</strain>
    </source>
</reference>
<keyword evidence="2" id="KW-0813">Transport</keyword>
<dbReference type="PROSITE" id="PS01035">
    <property type="entry name" value="PTS_EIIB_TYPE_1_CYS"/>
    <property type="match status" value="1"/>
</dbReference>
<evidence type="ECO:0000256" key="3">
    <source>
        <dbReference type="ARBA" id="ARBA00022475"/>
    </source>
</evidence>
<name>A0ABU0E112_9FIRM</name>
<evidence type="ECO:0000313" key="16">
    <source>
        <dbReference type="Proteomes" id="UP001230220"/>
    </source>
</evidence>
<dbReference type="Proteomes" id="UP001230220">
    <property type="component" value="Unassembled WGS sequence"/>
</dbReference>
<keyword evidence="8" id="KW-0418">Kinase</keyword>
<feature type="transmembrane region" description="Helical" evidence="12">
    <location>
        <begin position="181"/>
        <end position="199"/>
    </location>
</feature>
<feature type="domain" description="PTS EIIC type-1" evidence="14">
    <location>
        <begin position="110"/>
        <end position="459"/>
    </location>
</feature>
<keyword evidence="4" id="KW-0762">Sugar transport</keyword>
<dbReference type="PANTHER" id="PTHR30175:SF1">
    <property type="entry name" value="PTS SYSTEM ARBUTIN-, CELLOBIOSE-, AND SALICIN-SPECIFIC EIIBC COMPONENT-RELATED"/>
    <property type="match status" value="1"/>
</dbReference>
<protein>
    <submittedName>
        <fullName evidence="15">PTS system beta-glucosides-specific IIC component</fullName>
    </submittedName>
</protein>
<keyword evidence="9 12" id="KW-1133">Transmembrane helix</keyword>
<comment type="caution">
    <text evidence="15">The sequence shown here is derived from an EMBL/GenBank/DDBJ whole genome shotgun (WGS) entry which is preliminary data.</text>
</comment>
<gene>
    <name evidence="15" type="ORF">J2S15_001200</name>
</gene>
<keyword evidence="16" id="KW-1185">Reference proteome</keyword>
<evidence type="ECO:0000256" key="4">
    <source>
        <dbReference type="ARBA" id="ARBA00022597"/>
    </source>
</evidence>
<organism evidence="15 16">
    <name type="scientific">Breznakia pachnodae</name>
    <dbReference type="NCBI Taxonomy" id="265178"/>
    <lineage>
        <taxon>Bacteria</taxon>
        <taxon>Bacillati</taxon>
        <taxon>Bacillota</taxon>
        <taxon>Erysipelotrichia</taxon>
        <taxon>Erysipelotrichales</taxon>
        <taxon>Erysipelotrichaceae</taxon>
        <taxon>Breznakia</taxon>
    </lineage>
</organism>
<dbReference type="InterPro" id="IPR013013">
    <property type="entry name" value="PTS_EIIC_1"/>
</dbReference>
<dbReference type="InterPro" id="IPR001996">
    <property type="entry name" value="PTS_IIB_1"/>
</dbReference>
<accession>A0ABU0E112</accession>
<feature type="transmembrane region" description="Helical" evidence="12">
    <location>
        <begin position="211"/>
        <end position="231"/>
    </location>
</feature>
<feature type="transmembrane region" description="Helical" evidence="12">
    <location>
        <begin position="431"/>
        <end position="453"/>
    </location>
</feature>
<dbReference type="InterPro" id="IPR050558">
    <property type="entry name" value="PTS_Sugar-Specific_Components"/>
</dbReference>
<dbReference type="InterPro" id="IPR018113">
    <property type="entry name" value="PTrfase_EIIB_Cys"/>
</dbReference>
<feature type="transmembrane region" description="Helical" evidence="12">
    <location>
        <begin position="281"/>
        <end position="303"/>
    </location>
</feature>
<evidence type="ECO:0000256" key="12">
    <source>
        <dbReference type="SAM" id="Phobius"/>
    </source>
</evidence>
<dbReference type="RefSeq" id="WP_307406381.1">
    <property type="nucleotide sequence ID" value="NZ_JAUSUR010000001.1"/>
</dbReference>
<feature type="transmembrane region" description="Helical" evidence="12">
    <location>
        <begin position="252"/>
        <end position="275"/>
    </location>
</feature>
<sequence>MANKKYEELSTQIIELIGGKGNVTYLAHCITRLRFTVKDKGKVKDKDIGNLSGVVGVNWSGDQLQIIIGQAVDDVYRLICKNYGFESAEAINENLDGKEKKKFSFNSILELISGIVAPLIPVMIAAGLIKMLVLIGDMSGILAADSPTSSVLSFAADAGFYFLPIMAGAFSAKKFGANMGLGMLMGAILLHPSFTGAVAEGAELTIFGLPIHAASYASTIIPVILIVAVMAPVERFISRYCPQVIRSMMVPLLTVLVMVPLSLVVIAPIGSYLGVYLADAFIWLYNTFGFIGIAVIACLWPLLIMTGMHQALTPYALNSFATLGYEPIIISCSIIHNFSQAGASAAVGIKSKFADTKAVALSCATSAVVGGVSEPAVYGISLKYKTPLYCAMAANFVAGAIIGINHVYAMVLGGGGIFGLPVFISPEADNLIWAVVACVIAAIIAFVATFILYKDPIQE</sequence>
<keyword evidence="5" id="KW-0808">Transferase</keyword>
<evidence type="ECO:0000256" key="2">
    <source>
        <dbReference type="ARBA" id="ARBA00022448"/>
    </source>
</evidence>
<dbReference type="InterPro" id="IPR036878">
    <property type="entry name" value="Glu_permease_IIB"/>
</dbReference>
<feature type="active site" description="Phosphocysteine intermediate; for EIIB activity" evidence="11">
    <location>
        <position position="29"/>
    </location>
</feature>
<keyword evidence="6" id="KW-0598">Phosphotransferase system</keyword>
<dbReference type="CDD" id="cd00212">
    <property type="entry name" value="PTS_IIB_glc"/>
    <property type="match status" value="1"/>
</dbReference>
<evidence type="ECO:0000256" key="11">
    <source>
        <dbReference type="PROSITE-ProRule" id="PRU00421"/>
    </source>
</evidence>
<feature type="transmembrane region" description="Helical" evidence="12">
    <location>
        <begin position="149"/>
        <end position="169"/>
    </location>
</feature>
<evidence type="ECO:0000256" key="5">
    <source>
        <dbReference type="ARBA" id="ARBA00022679"/>
    </source>
</evidence>
<dbReference type="SUPFAM" id="SSF55604">
    <property type="entry name" value="Glucose permease domain IIB"/>
    <property type="match status" value="1"/>
</dbReference>
<dbReference type="EMBL" id="JAUSUR010000001">
    <property type="protein sequence ID" value="MDQ0360469.1"/>
    <property type="molecule type" value="Genomic_DNA"/>
</dbReference>
<keyword evidence="7 12" id="KW-0812">Transmembrane</keyword>
<evidence type="ECO:0000259" key="14">
    <source>
        <dbReference type="PROSITE" id="PS51103"/>
    </source>
</evidence>
<comment type="subcellular location">
    <subcellularLocation>
        <location evidence="1">Cell membrane</location>
        <topology evidence="1">Multi-pass membrane protein</topology>
    </subcellularLocation>
</comment>
<keyword evidence="3" id="KW-1003">Cell membrane</keyword>
<dbReference type="Pfam" id="PF02378">
    <property type="entry name" value="PTS_EIIC"/>
    <property type="match status" value="1"/>
</dbReference>
<keyword evidence="10 12" id="KW-0472">Membrane</keyword>
<feature type="domain" description="PTS EIIB type-1" evidence="13">
    <location>
        <begin position="7"/>
        <end position="89"/>
    </location>
</feature>
<dbReference type="PANTHER" id="PTHR30175">
    <property type="entry name" value="PHOSPHOTRANSFERASE SYSTEM TRANSPORT PROTEIN"/>
    <property type="match status" value="1"/>
</dbReference>
<dbReference type="Gene3D" id="3.30.1360.60">
    <property type="entry name" value="Glucose permease domain IIB"/>
    <property type="match status" value="1"/>
</dbReference>
<evidence type="ECO:0000256" key="7">
    <source>
        <dbReference type="ARBA" id="ARBA00022692"/>
    </source>
</evidence>
<evidence type="ECO:0000259" key="13">
    <source>
        <dbReference type="PROSITE" id="PS51098"/>
    </source>
</evidence>
<evidence type="ECO:0000256" key="8">
    <source>
        <dbReference type="ARBA" id="ARBA00022777"/>
    </source>
</evidence>
<dbReference type="PROSITE" id="PS51098">
    <property type="entry name" value="PTS_EIIB_TYPE_1"/>
    <property type="match status" value="1"/>
</dbReference>
<feature type="transmembrane region" description="Helical" evidence="12">
    <location>
        <begin position="388"/>
        <end position="411"/>
    </location>
</feature>
<dbReference type="Pfam" id="PF00367">
    <property type="entry name" value="PTS_EIIB"/>
    <property type="match status" value="1"/>
</dbReference>
<dbReference type="InterPro" id="IPR003352">
    <property type="entry name" value="PTS_EIIC"/>
</dbReference>
<evidence type="ECO:0000313" key="15">
    <source>
        <dbReference type="EMBL" id="MDQ0360469.1"/>
    </source>
</evidence>
<feature type="transmembrane region" description="Helical" evidence="12">
    <location>
        <begin position="108"/>
        <end position="129"/>
    </location>
</feature>
<evidence type="ECO:0000256" key="9">
    <source>
        <dbReference type="ARBA" id="ARBA00022989"/>
    </source>
</evidence>